<dbReference type="Proteomes" id="UP000507470">
    <property type="component" value="Unassembled WGS sequence"/>
</dbReference>
<keyword evidence="3" id="KW-1185">Reference proteome</keyword>
<keyword evidence="1" id="KW-0812">Transmembrane</keyword>
<evidence type="ECO:0000313" key="3">
    <source>
        <dbReference type="Proteomes" id="UP000507470"/>
    </source>
</evidence>
<dbReference type="PANTHER" id="PTHR11360">
    <property type="entry name" value="MONOCARBOXYLATE TRANSPORTER"/>
    <property type="match status" value="1"/>
</dbReference>
<sequence>MRRGEVDGCWGWMIVAAAALNRIVIYGISYSAGVVYVVILEVFNEGSGITSWISSLITAVLFFTLVHDKYDGIRFDKVHYLGT</sequence>
<dbReference type="EMBL" id="CACVKT020010234">
    <property type="protein sequence ID" value="CAC5425459.1"/>
    <property type="molecule type" value="Genomic_DNA"/>
</dbReference>
<dbReference type="AlphaFoldDB" id="A0A6J8EXU3"/>
<name>A0A6J8EXU3_MYTCO</name>
<keyword evidence="1" id="KW-1133">Transmembrane helix</keyword>
<keyword evidence="1" id="KW-0472">Membrane</keyword>
<reference evidence="2 3" key="1">
    <citation type="submission" date="2020-06" db="EMBL/GenBank/DDBJ databases">
        <authorList>
            <person name="Li R."/>
            <person name="Bekaert M."/>
        </authorList>
    </citation>
    <scope>NUCLEOTIDE SEQUENCE [LARGE SCALE GENOMIC DNA]</scope>
    <source>
        <strain evidence="3">wild</strain>
    </source>
</reference>
<dbReference type="OrthoDB" id="10060767at2759"/>
<dbReference type="InterPro" id="IPR050327">
    <property type="entry name" value="Proton-linked_MCT"/>
</dbReference>
<evidence type="ECO:0000313" key="2">
    <source>
        <dbReference type="EMBL" id="CAC5425459.1"/>
    </source>
</evidence>
<evidence type="ECO:0000256" key="1">
    <source>
        <dbReference type="SAM" id="Phobius"/>
    </source>
</evidence>
<feature type="transmembrane region" description="Helical" evidence="1">
    <location>
        <begin position="12"/>
        <end position="37"/>
    </location>
</feature>
<dbReference type="PANTHER" id="PTHR11360:SF251">
    <property type="entry name" value="MAJOR FACILITATOR SUPERFAMILY (MFS) PROFILE DOMAIN-CONTAINING PROTEIN"/>
    <property type="match status" value="1"/>
</dbReference>
<accession>A0A6J8EXU3</accession>
<feature type="transmembrane region" description="Helical" evidence="1">
    <location>
        <begin position="49"/>
        <end position="67"/>
    </location>
</feature>
<protein>
    <submittedName>
        <fullName evidence="2">Uncharacterized protein</fullName>
    </submittedName>
</protein>
<proteinExistence type="predicted"/>
<organism evidence="2 3">
    <name type="scientific">Mytilus coruscus</name>
    <name type="common">Sea mussel</name>
    <dbReference type="NCBI Taxonomy" id="42192"/>
    <lineage>
        <taxon>Eukaryota</taxon>
        <taxon>Metazoa</taxon>
        <taxon>Spiralia</taxon>
        <taxon>Lophotrochozoa</taxon>
        <taxon>Mollusca</taxon>
        <taxon>Bivalvia</taxon>
        <taxon>Autobranchia</taxon>
        <taxon>Pteriomorphia</taxon>
        <taxon>Mytilida</taxon>
        <taxon>Mytiloidea</taxon>
        <taxon>Mytilidae</taxon>
        <taxon>Mytilinae</taxon>
        <taxon>Mytilus</taxon>
    </lineage>
</organism>
<gene>
    <name evidence="2" type="ORF">MCOR_57274</name>
</gene>